<reference evidence="3 4" key="1">
    <citation type="submission" date="2019-10" db="EMBL/GenBank/DDBJ databases">
        <title>Streptomyces tenebrisbrunneis sp.nov., an endogenous actinomycete isolated from of Lycium ruthenicum.</title>
        <authorList>
            <person name="Ma L."/>
        </authorList>
    </citation>
    <scope>NUCLEOTIDE SEQUENCE [LARGE SCALE GENOMIC DNA]</scope>
    <source>
        <strain evidence="3 4">TRM 66187</strain>
    </source>
</reference>
<proteinExistence type="predicted"/>
<evidence type="ECO:0000256" key="1">
    <source>
        <dbReference type="SAM" id="MobiDB-lite"/>
    </source>
</evidence>
<keyword evidence="2" id="KW-0732">Signal</keyword>
<comment type="caution">
    <text evidence="3">The sequence shown here is derived from an EMBL/GenBank/DDBJ whole genome shotgun (WGS) entry which is preliminary data.</text>
</comment>
<dbReference type="PROSITE" id="PS51257">
    <property type="entry name" value="PROKAR_LIPOPROTEIN"/>
    <property type="match status" value="1"/>
</dbReference>
<feature type="region of interest" description="Disordered" evidence="1">
    <location>
        <begin position="20"/>
        <end position="58"/>
    </location>
</feature>
<gene>
    <name evidence="3" type="ORF">GCU69_17465</name>
</gene>
<evidence type="ECO:0000313" key="3">
    <source>
        <dbReference type="EMBL" id="KAF4407767.1"/>
    </source>
</evidence>
<feature type="chain" id="PRO_5045788447" description="Lipoprotein" evidence="2">
    <location>
        <begin position="25"/>
        <end position="239"/>
    </location>
</feature>
<dbReference type="EMBL" id="WHPN01000300">
    <property type="protein sequence ID" value="KAF4407767.1"/>
    <property type="molecule type" value="Genomic_DNA"/>
</dbReference>
<dbReference type="Proteomes" id="UP000621266">
    <property type="component" value="Unassembled WGS sequence"/>
</dbReference>
<accession>A0ABQ7FKL2</accession>
<sequence length="239" mass="25288">MKRARWVVASAVAVSVLATTSACGDGDDGSTDKPTASASADRQKGEDGEDGRQGGVPTETQLRSAAFDLDGFGGYKVSPLGAGARVEEKTAAEAACEPLADLHGFSTVPEPSALQVRSLTTTDSPEDRGLVVNVGLFSYPEPVAKKLLTGLRDAVEACGGGFEDRRIKRKWESVESFPAPEGGDGSVEYALWTKDREGKPYPSRFTVFRSGPVLAVFHSANSADPEKGEVPEKILRTQL</sequence>
<protein>
    <recommendedName>
        <fullName evidence="5">Lipoprotein</fullName>
    </recommendedName>
</protein>
<feature type="compositionally biased region" description="Basic and acidic residues" evidence="1">
    <location>
        <begin position="41"/>
        <end position="52"/>
    </location>
</feature>
<feature type="region of interest" description="Disordered" evidence="1">
    <location>
        <begin position="220"/>
        <end position="239"/>
    </location>
</feature>
<keyword evidence="4" id="KW-1185">Reference proteome</keyword>
<evidence type="ECO:0000256" key="2">
    <source>
        <dbReference type="SAM" id="SignalP"/>
    </source>
</evidence>
<dbReference type="RefSeq" id="WP_156206568.1">
    <property type="nucleotide sequence ID" value="NZ_WHPN01000300.1"/>
</dbReference>
<feature type="compositionally biased region" description="Basic and acidic residues" evidence="1">
    <location>
        <begin position="224"/>
        <end position="239"/>
    </location>
</feature>
<evidence type="ECO:0008006" key="5">
    <source>
        <dbReference type="Google" id="ProtNLM"/>
    </source>
</evidence>
<feature type="signal peptide" evidence="2">
    <location>
        <begin position="1"/>
        <end position="24"/>
    </location>
</feature>
<organism evidence="3 4">
    <name type="scientific">Streptomyces lycii</name>
    <dbReference type="NCBI Taxonomy" id="2654337"/>
    <lineage>
        <taxon>Bacteria</taxon>
        <taxon>Bacillati</taxon>
        <taxon>Actinomycetota</taxon>
        <taxon>Actinomycetes</taxon>
        <taxon>Kitasatosporales</taxon>
        <taxon>Streptomycetaceae</taxon>
        <taxon>Streptomyces</taxon>
    </lineage>
</organism>
<name>A0ABQ7FKL2_9ACTN</name>
<evidence type="ECO:0000313" key="4">
    <source>
        <dbReference type="Proteomes" id="UP000621266"/>
    </source>
</evidence>
<feature type="non-terminal residue" evidence="3">
    <location>
        <position position="239"/>
    </location>
</feature>